<dbReference type="PANTHER" id="PTHR46191:SF2">
    <property type="entry name" value="HALOACID DEHALOGENASE-LIKE HYDROLASE DOMAIN-CONTAINING PROTEIN 3"/>
    <property type="match status" value="1"/>
</dbReference>
<dbReference type="Pfam" id="PF00702">
    <property type="entry name" value="Hydrolase"/>
    <property type="match status" value="1"/>
</dbReference>
<feature type="region of interest" description="Disordered" evidence="1">
    <location>
        <begin position="1"/>
        <end position="38"/>
    </location>
</feature>
<dbReference type="InterPro" id="IPR023214">
    <property type="entry name" value="HAD_sf"/>
</dbReference>
<dbReference type="SFLD" id="SFLDS00003">
    <property type="entry name" value="Haloacid_Dehalogenase"/>
    <property type="match status" value="1"/>
</dbReference>
<dbReference type="Gene3D" id="1.10.150.720">
    <property type="entry name" value="Haloacid dehalogenase-like hydrolase"/>
    <property type="match status" value="1"/>
</dbReference>
<keyword evidence="3" id="KW-1185">Reference proteome</keyword>
<dbReference type="InterPro" id="IPR036412">
    <property type="entry name" value="HAD-like_sf"/>
</dbReference>
<dbReference type="InterPro" id="IPR044924">
    <property type="entry name" value="HAD-SF_hydro_IA_REG-2-like_cap"/>
</dbReference>
<organism evidence="2 3">
    <name type="scientific">Streptomyces alkaliphilus</name>
    <dbReference type="NCBI Taxonomy" id="1472722"/>
    <lineage>
        <taxon>Bacteria</taxon>
        <taxon>Bacillati</taxon>
        <taxon>Actinomycetota</taxon>
        <taxon>Actinomycetes</taxon>
        <taxon>Kitasatosporales</taxon>
        <taxon>Streptomycetaceae</taxon>
        <taxon>Streptomyces</taxon>
    </lineage>
</organism>
<comment type="caution">
    <text evidence="2">The sequence shown here is derived from an EMBL/GenBank/DDBJ whole genome shotgun (WGS) entry which is preliminary data.</text>
</comment>
<evidence type="ECO:0000313" key="2">
    <source>
        <dbReference type="EMBL" id="MBB0244456.1"/>
    </source>
</evidence>
<dbReference type="InterPro" id="IPR006439">
    <property type="entry name" value="HAD-SF_hydro_IA"/>
</dbReference>
<dbReference type="Gene3D" id="3.40.50.1000">
    <property type="entry name" value="HAD superfamily/HAD-like"/>
    <property type="match status" value="1"/>
</dbReference>
<protein>
    <submittedName>
        <fullName evidence="2">HAD-IA family hydrolase</fullName>
    </submittedName>
</protein>
<dbReference type="SUPFAM" id="SSF56784">
    <property type="entry name" value="HAD-like"/>
    <property type="match status" value="1"/>
</dbReference>
<dbReference type="InterPro" id="IPR051828">
    <property type="entry name" value="HAD-like_hydrolase_domain"/>
</dbReference>
<evidence type="ECO:0000313" key="3">
    <source>
        <dbReference type="Proteomes" id="UP000538929"/>
    </source>
</evidence>
<reference evidence="3" key="1">
    <citation type="submission" date="2019-10" db="EMBL/GenBank/DDBJ databases">
        <title>Streptomyces sp. nov., a novel actinobacterium isolated from alkaline environment.</title>
        <authorList>
            <person name="Golinska P."/>
        </authorList>
    </citation>
    <scope>NUCLEOTIDE SEQUENCE [LARGE SCALE GENOMIC DNA]</scope>
    <source>
        <strain evidence="3">DSM 42118</strain>
    </source>
</reference>
<dbReference type="NCBIfam" id="TIGR01549">
    <property type="entry name" value="HAD-SF-IA-v1"/>
    <property type="match status" value="1"/>
</dbReference>
<dbReference type="SFLD" id="SFLDG01129">
    <property type="entry name" value="C1.5:_HAD__Beta-PGM__Phosphata"/>
    <property type="match status" value="1"/>
</dbReference>
<dbReference type="PANTHER" id="PTHR46191">
    <property type="match status" value="1"/>
</dbReference>
<feature type="compositionally biased region" description="Basic and acidic residues" evidence="1">
    <location>
        <begin position="1"/>
        <end position="15"/>
    </location>
</feature>
<dbReference type="PRINTS" id="PR00413">
    <property type="entry name" value="HADHALOGNASE"/>
</dbReference>
<proteinExistence type="predicted"/>
<evidence type="ECO:0000256" key="1">
    <source>
        <dbReference type="SAM" id="MobiDB-lite"/>
    </source>
</evidence>
<dbReference type="AlphaFoldDB" id="A0A7W3TCQ2"/>
<sequence length="295" mass="32378">MLARDDQARHQDRAPRRPSHHHPHFAAAHGRARPGSAGPVVTSKVAIWDFDGTLGHRRRGTWAECLLEVLDLQQPGHDRTFPEMFEALATGFPWHAAHDPHTHLNAPDAWWDHITSVITKALTRLGLDRPRAAAEATRAAYTDSAAWSLYPQALRVLDRLTSHGWQHVLLSNHVPELPAILSALGIDSRFRAVINSAASGYEKPHTRAFHLAREAAGVAHRLVMIGDNPRADAAGARGAGIDAIWVRRNQHTDTPDLEAAAGILLTLSPIRNRRHPALHEVPPVEAIAPGALPIR</sequence>
<gene>
    <name evidence="2" type="ORF">FNQ90_10150</name>
</gene>
<dbReference type="GO" id="GO:0016787">
    <property type="term" value="F:hydrolase activity"/>
    <property type="evidence" value="ECO:0007669"/>
    <property type="project" value="UniProtKB-KW"/>
</dbReference>
<accession>A0A7W3TCQ2</accession>
<dbReference type="Proteomes" id="UP000538929">
    <property type="component" value="Unassembled WGS sequence"/>
</dbReference>
<name>A0A7W3TCQ2_9ACTN</name>
<dbReference type="EMBL" id="VKHT01000242">
    <property type="protein sequence ID" value="MBB0244456.1"/>
    <property type="molecule type" value="Genomic_DNA"/>
</dbReference>
<keyword evidence="2" id="KW-0378">Hydrolase</keyword>